<gene>
    <name evidence="1" type="ORF">BDN72DRAFT_831979</name>
</gene>
<dbReference type="Proteomes" id="UP000308600">
    <property type="component" value="Unassembled WGS sequence"/>
</dbReference>
<sequence length="641" mass="69602">MEVDLTSVQKGGERPLAVNEFSLDENTMHEEMRILVKLDIISGSMKLDDQFEWDLESPNASPEEFAEIYCQDLGLGGEFKTAIAHSIREQIQTYQKSLFLVGHPLDGSVIQDDDLRSAFLPSLSSGARTLDQVQSFTPTLNYLSDGEIERSEKDRDKDMTKRRKRNMRGRRGVALPDREPIRTYRTPAIGFPELDPQVVAAAIAANAPMSSRRAAAQAALLNIENMVASENKSSFSPQMSVASLPIQPTPQPQPQVQQPQQAAMTSRDKDKTKGLFKAPSLPSSVLKPRANVTTPTPSTAADVTKLPAPLENDPPPPPVVVPPPPDSKATRVLTAKRVKELEREAKEKEFADGQHPNYINGIWHCSNCGCPESIAVGRRKGPLGDKSQCGTCGKFWHRHRRPRPVEYNSNPDYHSGLLKRETEAAKPAAKKKGGGLRGHSSLATPDVSEPQTPRSRSNGDNEVPSRPSPPPISTAVAAAAGLVDDDRPISPVSSTSSASESPLAQKLKVNGSGSHHANASSSSNDRTAVGDSTSSNQNDSASSGQDSTRAGASPSKSSQANPDPPAWLQSALAGMRAKYPNDNFEVSLRKAGTAEWRIRCRDCPGKLYTPGPGEALSNYEVHLKNRQHRQRVNDRMHKPTS</sequence>
<reference evidence="1 2" key="1">
    <citation type="journal article" date="2019" name="Nat. Ecol. Evol.">
        <title>Megaphylogeny resolves global patterns of mushroom evolution.</title>
        <authorList>
            <person name="Varga T."/>
            <person name="Krizsan K."/>
            <person name="Foldi C."/>
            <person name="Dima B."/>
            <person name="Sanchez-Garcia M."/>
            <person name="Sanchez-Ramirez S."/>
            <person name="Szollosi G.J."/>
            <person name="Szarkandi J.G."/>
            <person name="Papp V."/>
            <person name="Albert L."/>
            <person name="Andreopoulos W."/>
            <person name="Angelini C."/>
            <person name="Antonin V."/>
            <person name="Barry K.W."/>
            <person name="Bougher N.L."/>
            <person name="Buchanan P."/>
            <person name="Buyck B."/>
            <person name="Bense V."/>
            <person name="Catcheside P."/>
            <person name="Chovatia M."/>
            <person name="Cooper J."/>
            <person name="Damon W."/>
            <person name="Desjardin D."/>
            <person name="Finy P."/>
            <person name="Geml J."/>
            <person name="Haridas S."/>
            <person name="Hughes K."/>
            <person name="Justo A."/>
            <person name="Karasinski D."/>
            <person name="Kautmanova I."/>
            <person name="Kiss B."/>
            <person name="Kocsube S."/>
            <person name="Kotiranta H."/>
            <person name="LaButti K.M."/>
            <person name="Lechner B.E."/>
            <person name="Liimatainen K."/>
            <person name="Lipzen A."/>
            <person name="Lukacs Z."/>
            <person name="Mihaltcheva S."/>
            <person name="Morgado L.N."/>
            <person name="Niskanen T."/>
            <person name="Noordeloos M.E."/>
            <person name="Ohm R.A."/>
            <person name="Ortiz-Santana B."/>
            <person name="Ovrebo C."/>
            <person name="Racz N."/>
            <person name="Riley R."/>
            <person name="Savchenko A."/>
            <person name="Shiryaev A."/>
            <person name="Soop K."/>
            <person name="Spirin V."/>
            <person name="Szebenyi C."/>
            <person name="Tomsovsky M."/>
            <person name="Tulloss R.E."/>
            <person name="Uehling J."/>
            <person name="Grigoriev I.V."/>
            <person name="Vagvolgyi C."/>
            <person name="Papp T."/>
            <person name="Martin F.M."/>
            <person name="Miettinen O."/>
            <person name="Hibbett D.S."/>
            <person name="Nagy L.G."/>
        </authorList>
    </citation>
    <scope>NUCLEOTIDE SEQUENCE [LARGE SCALE GENOMIC DNA]</scope>
    <source>
        <strain evidence="1 2">NL-1719</strain>
    </source>
</reference>
<accession>A0ACD3BCV1</accession>
<organism evidence="1 2">
    <name type="scientific">Pluteus cervinus</name>
    <dbReference type="NCBI Taxonomy" id="181527"/>
    <lineage>
        <taxon>Eukaryota</taxon>
        <taxon>Fungi</taxon>
        <taxon>Dikarya</taxon>
        <taxon>Basidiomycota</taxon>
        <taxon>Agaricomycotina</taxon>
        <taxon>Agaricomycetes</taxon>
        <taxon>Agaricomycetidae</taxon>
        <taxon>Agaricales</taxon>
        <taxon>Pluteineae</taxon>
        <taxon>Pluteaceae</taxon>
        <taxon>Pluteus</taxon>
    </lineage>
</organism>
<evidence type="ECO:0000313" key="2">
    <source>
        <dbReference type="Proteomes" id="UP000308600"/>
    </source>
</evidence>
<keyword evidence="2" id="KW-1185">Reference proteome</keyword>
<evidence type="ECO:0000313" key="1">
    <source>
        <dbReference type="EMBL" id="TFK75651.1"/>
    </source>
</evidence>
<proteinExistence type="predicted"/>
<name>A0ACD3BCV1_9AGAR</name>
<dbReference type="EMBL" id="ML208262">
    <property type="protein sequence ID" value="TFK75651.1"/>
    <property type="molecule type" value="Genomic_DNA"/>
</dbReference>
<protein>
    <submittedName>
        <fullName evidence="1">Uncharacterized protein</fullName>
    </submittedName>
</protein>